<keyword evidence="2" id="KW-0238">DNA-binding</keyword>
<dbReference type="GO" id="GO:0003677">
    <property type="term" value="F:DNA binding"/>
    <property type="evidence" value="ECO:0007669"/>
    <property type="project" value="UniProtKB-KW"/>
</dbReference>
<dbReference type="Pfam" id="PF12728">
    <property type="entry name" value="HTH_17"/>
    <property type="match status" value="1"/>
</dbReference>
<comment type="caution">
    <text evidence="2">The sequence shown here is derived from an EMBL/GenBank/DDBJ whole genome shotgun (WGS) entry which is preliminary data.</text>
</comment>
<dbReference type="Proteomes" id="UP000294225">
    <property type="component" value="Unassembled WGS sequence"/>
</dbReference>
<dbReference type="InterPro" id="IPR010093">
    <property type="entry name" value="SinI_DNA-bd"/>
</dbReference>
<dbReference type="RefSeq" id="WP_131499451.1">
    <property type="nucleotide sequence ID" value="NZ_SJKC01000006.1"/>
</dbReference>
<feature type="domain" description="Helix-turn-helix" evidence="1">
    <location>
        <begin position="11"/>
        <end position="57"/>
    </location>
</feature>
<dbReference type="InterPro" id="IPR041657">
    <property type="entry name" value="HTH_17"/>
</dbReference>
<accession>A0A4R0ITJ4</accession>
<evidence type="ECO:0000313" key="2">
    <source>
        <dbReference type="EMBL" id="TCC32035.1"/>
    </source>
</evidence>
<name>A0A4R0ITJ4_9ACTN</name>
<gene>
    <name evidence="2" type="ORF">E0H92_36670</name>
</gene>
<sequence length="78" mass="8385">MNDPKDGSCDWLTVAEVASALHVSRMTIYREISANRFPALRIGRRILVPARVLDQLADTALATGTSVSPEALGQDSST</sequence>
<dbReference type="EMBL" id="SJKC01000006">
    <property type="protein sequence ID" value="TCC32035.1"/>
    <property type="molecule type" value="Genomic_DNA"/>
</dbReference>
<organism evidence="2 3">
    <name type="scientific">Kribbella speibonae</name>
    <dbReference type="NCBI Taxonomy" id="1572660"/>
    <lineage>
        <taxon>Bacteria</taxon>
        <taxon>Bacillati</taxon>
        <taxon>Actinomycetota</taxon>
        <taxon>Actinomycetes</taxon>
        <taxon>Propionibacteriales</taxon>
        <taxon>Kribbellaceae</taxon>
        <taxon>Kribbella</taxon>
    </lineage>
</organism>
<proteinExistence type="predicted"/>
<evidence type="ECO:0000259" key="1">
    <source>
        <dbReference type="Pfam" id="PF12728"/>
    </source>
</evidence>
<protein>
    <submittedName>
        <fullName evidence="2">DNA-binding protein</fullName>
    </submittedName>
</protein>
<dbReference type="AlphaFoldDB" id="A0A4R0ITJ4"/>
<dbReference type="NCBIfam" id="TIGR01764">
    <property type="entry name" value="excise"/>
    <property type="match status" value="1"/>
</dbReference>
<evidence type="ECO:0000313" key="3">
    <source>
        <dbReference type="Proteomes" id="UP000294225"/>
    </source>
</evidence>
<reference evidence="2 3" key="1">
    <citation type="submission" date="2019-02" db="EMBL/GenBank/DDBJ databases">
        <title>Kribbella capetownensis sp. nov. and Kribbella speibonae sp. nov., isolated from soil.</title>
        <authorList>
            <person name="Curtis S.M."/>
            <person name="Norton I."/>
            <person name="Everest G.J."/>
            <person name="Meyers P.R."/>
        </authorList>
    </citation>
    <scope>NUCLEOTIDE SEQUENCE [LARGE SCALE GENOMIC DNA]</scope>
    <source>
        <strain evidence="2 3">YM55</strain>
    </source>
</reference>